<dbReference type="EMBL" id="AHAM01000096">
    <property type="protein sequence ID" value="EHK56889.1"/>
    <property type="molecule type" value="Genomic_DNA"/>
</dbReference>
<dbReference type="Pfam" id="PF20137">
    <property type="entry name" value="BubE"/>
    <property type="match status" value="1"/>
</dbReference>
<gene>
    <name evidence="1" type="ORF">MAXJ12_12527</name>
</gene>
<keyword evidence="2" id="KW-1185">Reference proteome</keyword>
<proteinExistence type="predicted"/>
<dbReference type="PATRIC" id="fig|1107882.3.peg.2453"/>
<name>H0HQS5_9HYPH</name>
<dbReference type="RefSeq" id="WP_008836135.1">
    <property type="nucleotide sequence ID" value="NZ_AHAM01000096.1"/>
</dbReference>
<accession>H0HQS5</accession>
<evidence type="ECO:0000313" key="1">
    <source>
        <dbReference type="EMBL" id="EHK56889.1"/>
    </source>
</evidence>
<reference evidence="1 2" key="1">
    <citation type="journal article" date="2012" name="J. Bacteriol.">
        <title>Draft Genome Sequence of Mesorhizobium alhagi CCNWXJ12-2T, a Novel Salt-Resistant Species Isolated from the Desert of Northwestern China.</title>
        <authorList>
            <person name="Zhou M."/>
            <person name="Chen W."/>
            <person name="Chen H."/>
            <person name="Wei G."/>
        </authorList>
    </citation>
    <scope>NUCLEOTIDE SEQUENCE [LARGE SCALE GENOMIC DNA]</scope>
    <source>
        <strain evidence="1 2">CCNWXJ12-2</strain>
    </source>
</reference>
<organism evidence="1 2">
    <name type="scientific">Mesorhizobium alhagi CCNWXJ12-2</name>
    <dbReference type="NCBI Taxonomy" id="1107882"/>
    <lineage>
        <taxon>Bacteria</taxon>
        <taxon>Pseudomonadati</taxon>
        <taxon>Pseudomonadota</taxon>
        <taxon>Alphaproteobacteria</taxon>
        <taxon>Hyphomicrobiales</taxon>
        <taxon>Phyllobacteriaceae</taxon>
        <taxon>Allomesorhizobium</taxon>
    </lineage>
</organism>
<evidence type="ECO:0000313" key="2">
    <source>
        <dbReference type="Proteomes" id="UP000003250"/>
    </source>
</evidence>
<dbReference type="AlphaFoldDB" id="H0HQS5"/>
<sequence length="106" mass="11668">MGEVKTEPVVARHVPDRMDFRDGLKGRVPGSFRVDEPDSDGDQAFWYCCPCGCGVVGPLNVGNGFKPEMGPSWAWNGSLEKPTLTPSVHHVGHWHGYLTDGVWRSC</sequence>
<protein>
    <submittedName>
        <fullName evidence="1">Uncharacterized protein</fullName>
    </submittedName>
</protein>
<dbReference type="InterPro" id="IPR045384">
    <property type="entry name" value="DUF6527"/>
</dbReference>
<dbReference type="Proteomes" id="UP000003250">
    <property type="component" value="Unassembled WGS sequence"/>
</dbReference>